<dbReference type="GO" id="GO:0005886">
    <property type="term" value="C:plasma membrane"/>
    <property type="evidence" value="ECO:0007669"/>
    <property type="project" value="TreeGrafter"/>
</dbReference>
<dbReference type="InterPro" id="IPR051599">
    <property type="entry name" value="Cell_Envelope_Assoc"/>
</dbReference>
<keyword evidence="4" id="KW-1185">Reference proteome</keyword>
<dbReference type="EMBL" id="CYHF01000008">
    <property type="protein sequence ID" value="CUA99070.1"/>
    <property type="molecule type" value="Genomic_DNA"/>
</dbReference>
<dbReference type="CDD" id="cd06259">
    <property type="entry name" value="YdcF-like"/>
    <property type="match status" value="1"/>
</dbReference>
<dbReference type="PANTHER" id="PTHR30336:SF4">
    <property type="entry name" value="ENVELOPE BIOGENESIS FACTOR ELYC"/>
    <property type="match status" value="1"/>
</dbReference>
<dbReference type="AlphaFoldDB" id="A0A0K6I7I9"/>
<dbReference type="InterPro" id="IPR014729">
    <property type="entry name" value="Rossmann-like_a/b/a_fold"/>
</dbReference>
<dbReference type="STRING" id="339866.GCA_001418255_02390"/>
<accession>A0A0K6I7I9</accession>
<feature type="domain" description="DUF218" evidence="2">
    <location>
        <begin position="80"/>
        <end position="242"/>
    </location>
</feature>
<organism evidence="3 4">
    <name type="scientific">Thiomonas bhubaneswarensis</name>
    <dbReference type="NCBI Taxonomy" id="339866"/>
    <lineage>
        <taxon>Bacteria</taxon>
        <taxon>Pseudomonadati</taxon>
        <taxon>Pseudomonadota</taxon>
        <taxon>Betaproteobacteria</taxon>
        <taxon>Burkholderiales</taxon>
        <taxon>Thiomonas</taxon>
    </lineage>
</organism>
<evidence type="ECO:0000313" key="4">
    <source>
        <dbReference type="Proteomes" id="UP000183649"/>
    </source>
</evidence>
<gene>
    <name evidence="3" type="ORF">Ga0061069_108162</name>
</gene>
<feature type="transmembrane region" description="Helical" evidence="1">
    <location>
        <begin position="37"/>
        <end position="59"/>
    </location>
</feature>
<keyword evidence="1" id="KW-0812">Transmembrane</keyword>
<dbReference type="Pfam" id="PF02698">
    <property type="entry name" value="DUF218"/>
    <property type="match status" value="1"/>
</dbReference>
<dbReference type="Proteomes" id="UP000183649">
    <property type="component" value="Unassembled WGS sequence"/>
</dbReference>
<dbReference type="OrthoDB" id="9809813at2"/>
<dbReference type="Gene3D" id="3.40.50.620">
    <property type="entry name" value="HUPs"/>
    <property type="match status" value="1"/>
</dbReference>
<evidence type="ECO:0000313" key="3">
    <source>
        <dbReference type="EMBL" id="CUA99070.1"/>
    </source>
</evidence>
<dbReference type="PANTHER" id="PTHR30336">
    <property type="entry name" value="INNER MEMBRANE PROTEIN, PROBABLE PERMEASE"/>
    <property type="match status" value="1"/>
</dbReference>
<evidence type="ECO:0000256" key="1">
    <source>
        <dbReference type="SAM" id="Phobius"/>
    </source>
</evidence>
<sequence length="252" mass="27554">MKLTLELLFSPVGLTAFGLVVLSALVTWRRPPLGLRWLTYAITVLFVLSSMPLFANLALGALEQRARQAQTCPAPPPGAVFVVLAGGVDGNPPDAQDYTALKTASLKRLIAAVQLAQRTPDSSLLISGGWGKAVREANLMGALAEQMGFPRQRITLDTASRTTFQTAVNLRDRLLHTPPARRYLITSADHMPRALMAFAHEGVAICAWPVDFEALPIQPLDMLTPQISALEKTSRVVHELLGMLYYRLVKFQ</sequence>
<dbReference type="RefSeq" id="WP_055451240.1">
    <property type="nucleotide sequence ID" value="NZ_CYHF01000008.1"/>
</dbReference>
<protein>
    <submittedName>
        <fullName evidence="3">Uncharacterized SAM-binding protein YcdF, DUF218 family</fullName>
    </submittedName>
</protein>
<name>A0A0K6I7I9_9BURK</name>
<proteinExistence type="predicted"/>
<evidence type="ECO:0000259" key="2">
    <source>
        <dbReference type="Pfam" id="PF02698"/>
    </source>
</evidence>
<dbReference type="GO" id="GO:0043164">
    <property type="term" value="P:Gram-negative-bacterium-type cell wall biogenesis"/>
    <property type="evidence" value="ECO:0007669"/>
    <property type="project" value="TreeGrafter"/>
</dbReference>
<dbReference type="GO" id="GO:0000270">
    <property type="term" value="P:peptidoglycan metabolic process"/>
    <property type="evidence" value="ECO:0007669"/>
    <property type="project" value="TreeGrafter"/>
</dbReference>
<reference evidence="4" key="1">
    <citation type="submission" date="2015-08" db="EMBL/GenBank/DDBJ databases">
        <authorList>
            <person name="Varghese N."/>
        </authorList>
    </citation>
    <scope>NUCLEOTIDE SEQUENCE [LARGE SCALE GENOMIC DNA]</scope>
    <source>
        <strain evidence="4">DSM 18181</strain>
    </source>
</reference>
<dbReference type="InterPro" id="IPR003848">
    <property type="entry name" value="DUF218"/>
</dbReference>
<feature type="transmembrane region" description="Helical" evidence="1">
    <location>
        <begin position="7"/>
        <end position="25"/>
    </location>
</feature>
<keyword evidence="1" id="KW-0472">Membrane</keyword>
<keyword evidence="1" id="KW-1133">Transmembrane helix</keyword>